<evidence type="ECO:0000256" key="1">
    <source>
        <dbReference type="SAM" id="SignalP"/>
    </source>
</evidence>
<keyword evidence="1" id="KW-0732">Signal</keyword>
<sequence>MSRQRIAILGLVAFVAIAVNACQVSSIDTQTEKETILAEKESEIRDLIDKVDEYAVIGGEFTEIKNPVTPCKVFIVQNNFTPGVAQTPDEGYKYSPIYFELPEELQAKSAAELNTLVQLNIYEAVTGKYTNGDNAYTLHTEMTVIDMTKNEVIYFADIVQKPFTNITDDSQLHRQIPEYEIIARIEDLAGYIRE</sequence>
<dbReference type="Proteomes" id="UP000184342">
    <property type="component" value="Unassembled WGS sequence"/>
</dbReference>
<dbReference type="AlphaFoldDB" id="A0A1M6JY96"/>
<proteinExistence type="predicted"/>
<feature type="chain" id="PRO_5038334345" evidence="1">
    <location>
        <begin position="22"/>
        <end position="194"/>
    </location>
</feature>
<keyword evidence="3" id="KW-1185">Reference proteome</keyword>
<accession>A0A1M6JY96</accession>
<dbReference type="STRING" id="1122934.SAMN02745691_02084"/>
<organism evidence="2 3">
    <name type="scientific">Parasporobacterium paucivorans DSM 15970</name>
    <dbReference type="NCBI Taxonomy" id="1122934"/>
    <lineage>
        <taxon>Bacteria</taxon>
        <taxon>Bacillati</taxon>
        <taxon>Bacillota</taxon>
        <taxon>Clostridia</taxon>
        <taxon>Lachnospirales</taxon>
        <taxon>Lachnospiraceae</taxon>
        <taxon>Parasporobacterium</taxon>
    </lineage>
</organism>
<dbReference type="EMBL" id="FQYT01000024">
    <property type="protein sequence ID" value="SHJ51612.1"/>
    <property type="molecule type" value="Genomic_DNA"/>
</dbReference>
<dbReference type="OrthoDB" id="2164884at2"/>
<dbReference type="RefSeq" id="WP_073994348.1">
    <property type="nucleotide sequence ID" value="NZ_FQYT01000024.1"/>
</dbReference>
<protein>
    <submittedName>
        <fullName evidence="2">Uncharacterized protein</fullName>
    </submittedName>
</protein>
<evidence type="ECO:0000313" key="3">
    <source>
        <dbReference type="Proteomes" id="UP000184342"/>
    </source>
</evidence>
<gene>
    <name evidence="2" type="ORF">SAMN02745691_02084</name>
</gene>
<feature type="signal peptide" evidence="1">
    <location>
        <begin position="1"/>
        <end position="21"/>
    </location>
</feature>
<evidence type="ECO:0000313" key="2">
    <source>
        <dbReference type="EMBL" id="SHJ51612.1"/>
    </source>
</evidence>
<reference evidence="2 3" key="1">
    <citation type="submission" date="2016-11" db="EMBL/GenBank/DDBJ databases">
        <authorList>
            <person name="Jaros S."/>
            <person name="Januszkiewicz K."/>
            <person name="Wedrychowicz H."/>
        </authorList>
    </citation>
    <scope>NUCLEOTIDE SEQUENCE [LARGE SCALE GENOMIC DNA]</scope>
    <source>
        <strain evidence="2 3">DSM 15970</strain>
    </source>
</reference>
<name>A0A1M6JY96_9FIRM</name>